<feature type="transmembrane region" description="Helical" evidence="11">
    <location>
        <begin position="93"/>
        <end position="113"/>
    </location>
</feature>
<name>A0A2Z5QZ99_9MICC</name>
<dbReference type="RefSeq" id="WP_006888864.1">
    <property type="nucleotide sequence ID" value="NZ_CAUOLR010000013.1"/>
</dbReference>
<dbReference type="HAMAP" id="MF_01393">
    <property type="entry name" value="ATP_synth_a_bact"/>
    <property type="match status" value="1"/>
</dbReference>
<dbReference type="Gene3D" id="1.20.120.220">
    <property type="entry name" value="ATP synthase, F0 complex, subunit A"/>
    <property type="match status" value="1"/>
</dbReference>
<dbReference type="PANTHER" id="PTHR11410:SF0">
    <property type="entry name" value="ATP SYNTHASE SUBUNIT A"/>
    <property type="match status" value="1"/>
</dbReference>
<dbReference type="PANTHER" id="PTHR11410">
    <property type="entry name" value="ATP SYNTHASE SUBUNIT A"/>
    <property type="match status" value="1"/>
</dbReference>
<dbReference type="AlphaFoldDB" id="A0A2Z5QZ99"/>
<feature type="transmembrane region" description="Helical" evidence="11">
    <location>
        <begin position="37"/>
        <end position="55"/>
    </location>
</feature>
<keyword evidence="9 11" id="KW-0472">Membrane</keyword>
<feature type="transmembrane region" description="Helical" evidence="11">
    <location>
        <begin position="125"/>
        <end position="143"/>
    </location>
</feature>
<dbReference type="InterPro" id="IPR045083">
    <property type="entry name" value="ATP_synth_F0_asu_bact/mt"/>
</dbReference>
<keyword evidence="6 11" id="KW-0375">Hydrogen ion transport</keyword>
<proteinExistence type="inferred from homology"/>
<gene>
    <name evidence="11" type="primary">atpB</name>
    <name evidence="13" type="ORF">RA11412_1469</name>
</gene>
<accession>A0A2Z5QZ99</accession>
<dbReference type="NCBIfam" id="TIGR01131">
    <property type="entry name" value="ATP_synt_6_or_A"/>
    <property type="match status" value="1"/>
</dbReference>
<dbReference type="GeneID" id="93861063"/>
<dbReference type="CDD" id="cd00310">
    <property type="entry name" value="ATP-synt_Fo_a_6"/>
    <property type="match status" value="1"/>
</dbReference>
<dbReference type="InterPro" id="IPR035908">
    <property type="entry name" value="F0_ATP_A_sf"/>
</dbReference>
<evidence type="ECO:0000256" key="12">
    <source>
        <dbReference type="RuleBase" id="RU000483"/>
    </source>
</evidence>
<feature type="transmembrane region" description="Helical" evidence="11">
    <location>
        <begin position="187"/>
        <end position="211"/>
    </location>
</feature>
<evidence type="ECO:0000313" key="13">
    <source>
        <dbReference type="EMBL" id="BAV87768.1"/>
    </source>
</evidence>
<keyword evidence="4 11" id="KW-0138">CF(0)</keyword>
<evidence type="ECO:0000256" key="9">
    <source>
        <dbReference type="ARBA" id="ARBA00023136"/>
    </source>
</evidence>
<feature type="transmembrane region" description="Helical" evidence="11">
    <location>
        <begin position="242"/>
        <end position="259"/>
    </location>
</feature>
<evidence type="ECO:0000256" key="7">
    <source>
        <dbReference type="ARBA" id="ARBA00022989"/>
    </source>
</evidence>
<evidence type="ECO:0000256" key="5">
    <source>
        <dbReference type="ARBA" id="ARBA00022692"/>
    </source>
</evidence>
<evidence type="ECO:0000256" key="3">
    <source>
        <dbReference type="ARBA" id="ARBA00022448"/>
    </source>
</evidence>
<dbReference type="GO" id="GO:0005886">
    <property type="term" value="C:plasma membrane"/>
    <property type="evidence" value="ECO:0007669"/>
    <property type="project" value="UniProtKB-SubCell"/>
</dbReference>
<keyword evidence="5 11" id="KW-0812">Transmembrane</keyword>
<dbReference type="EMBL" id="AP017895">
    <property type="protein sequence ID" value="BAV87768.1"/>
    <property type="molecule type" value="Genomic_DNA"/>
</dbReference>
<dbReference type="Proteomes" id="UP000250241">
    <property type="component" value="Chromosome"/>
</dbReference>
<dbReference type="GO" id="GO:0046933">
    <property type="term" value="F:proton-transporting ATP synthase activity, rotational mechanism"/>
    <property type="evidence" value="ECO:0007669"/>
    <property type="project" value="UniProtKB-UniRule"/>
</dbReference>
<evidence type="ECO:0000256" key="6">
    <source>
        <dbReference type="ARBA" id="ARBA00022781"/>
    </source>
</evidence>
<comment type="function">
    <text evidence="11 12">Key component of the proton channel; it plays a direct role in the translocation of protons across the membrane.</text>
</comment>
<evidence type="ECO:0000256" key="11">
    <source>
        <dbReference type="HAMAP-Rule" id="MF_01393"/>
    </source>
</evidence>
<keyword evidence="10 11" id="KW-0066">ATP synthesis</keyword>
<sequence length="263" mass="28562">MIENGSVLAEGYVPPTPDEMHLPDLFAIGSFGVGKQMLLVLLSVVIIAGFFLWAGRKRAMVPSRTQFVAESGYLFARNSLAKELIGAHHFKPFIPLLFASFYFVLVNNLYGSIPLLQLPSFSHPGSAYALAAIAYLSWVGVGIKRKGLGGFFKDLTMPSGVPVWVYPILIPIELLSNMVIRPVTHSLRLFATMFGGHMAMMVAASLAQYMIDSMGGVGYAAAIAPGALGMFLYFLELMIQVIQAYVFALLLAVYMQGSVSEGH</sequence>
<evidence type="ECO:0000313" key="14">
    <source>
        <dbReference type="Proteomes" id="UP000250241"/>
    </source>
</evidence>
<evidence type="ECO:0000256" key="10">
    <source>
        <dbReference type="ARBA" id="ARBA00023310"/>
    </source>
</evidence>
<keyword evidence="7 11" id="KW-1133">Transmembrane helix</keyword>
<dbReference type="SUPFAM" id="SSF81336">
    <property type="entry name" value="F1F0 ATP synthase subunit A"/>
    <property type="match status" value="1"/>
</dbReference>
<dbReference type="PRINTS" id="PR00123">
    <property type="entry name" value="ATPASEA"/>
</dbReference>
<organism evidence="13 14">
    <name type="scientific">Rothia aeria</name>
    <dbReference type="NCBI Taxonomy" id="172042"/>
    <lineage>
        <taxon>Bacteria</taxon>
        <taxon>Bacillati</taxon>
        <taxon>Actinomycetota</taxon>
        <taxon>Actinomycetes</taxon>
        <taxon>Micrococcales</taxon>
        <taxon>Micrococcaceae</taxon>
        <taxon>Rothia</taxon>
    </lineage>
</organism>
<evidence type="ECO:0000256" key="8">
    <source>
        <dbReference type="ARBA" id="ARBA00023065"/>
    </source>
</evidence>
<evidence type="ECO:0000256" key="1">
    <source>
        <dbReference type="ARBA" id="ARBA00004141"/>
    </source>
</evidence>
<dbReference type="GO" id="GO:0045259">
    <property type="term" value="C:proton-transporting ATP synthase complex"/>
    <property type="evidence" value="ECO:0007669"/>
    <property type="project" value="UniProtKB-KW"/>
</dbReference>
<keyword evidence="11" id="KW-1003">Cell membrane</keyword>
<dbReference type="Pfam" id="PF00119">
    <property type="entry name" value="ATP-synt_A"/>
    <property type="match status" value="1"/>
</dbReference>
<dbReference type="KEGG" id="raj:RA11412_1469"/>
<keyword evidence="14" id="KW-1185">Reference proteome</keyword>
<comment type="subcellular location">
    <subcellularLocation>
        <location evidence="11 12">Cell membrane</location>
        <topology evidence="11 12">Multi-pass membrane protein</topology>
    </subcellularLocation>
    <subcellularLocation>
        <location evidence="1">Membrane</location>
        <topology evidence="1">Multi-pass membrane protein</topology>
    </subcellularLocation>
</comment>
<evidence type="ECO:0000256" key="2">
    <source>
        <dbReference type="ARBA" id="ARBA00006810"/>
    </source>
</evidence>
<protein>
    <recommendedName>
        <fullName evidence="11 12">ATP synthase subunit a</fullName>
    </recommendedName>
    <alternativeName>
        <fullName evidence="11">ATP synthase F0 sector subunit a</fullName>
    </alternativeName>
    <alternativeName>
        <fullName evidence="11">F-ATPase subunit 6</fullName>
    </alternativeName>
</protein>
<keyword evidence="3 11" id="KW-0813">Transport</keyword>
<comment type="similarity">
    <text evidence="2 11 12">Belongs to the ATPase A chain family.</text>
</comment>
<reference evidence="13 14" key="1">
    <citation type="submission" date="2016-10" db="EMBL/GenBank/DDBJ databases">
        <title>Genome sequence of Rothia aeria strain JCM11412.</title>
        <authorList>
            <person name="Nambu T."/>
        </authorList>
    </citation>
    <scope>NUCLEOTIDE SEQUENCE [LARGE SCALE GENOMIC DNA]</scope>
    <source>
        <strain evidence="13 14">JCM 11412</strain>
    </source>
</reference>
<evidence type="ECO:0000256" key="4">
    <source>
        <dbReference type="ARBA" id="ARBA00022547"/>
    </source>
</evidence>
<keyword evidence="8 11" id="KW-0406">Ion transport</keyword>
<dbReference type="InterPro" id="IPR000568">
    <property type="entry name" value="ATP_synth_F0_asu"/>
</dbReference>